<dbReference type="Gene3D" id="3.30.428.10">
    <property type="entry name" value="HIT-like"/>
    <property type="match status" value="1"/>
</dbReference>
<sequence>MLLASSATASRSLRAGLRVFLPRPFISAKLKHMSTAEGPPTIFDKILSGEVPSKKVYEDDLVYAFRDVNPVAPVHVLLIPKHKGRLTRLSKATEKDKDLLGHMMVTVPKVASAAGLDEYRLVINDGASACQSVWHVHMHIIGGRPMKWPPG</sequence>
<dbReference type="InterPro" id="IPR036265">
    <property type="entry name" value="HIT-like_sf"/>
</dbReference>
<gene>
    <name evidence="5" type="primary">HINT2</name>
    <name evidence="5" type="ORF">FOZ63_007221</name>
</gene>
<comment type="caution">
    <text evidence="5">The sequence shown here is derived from an EMBL/GenBank/DDBJ whole genome shotgun (WGS) entry which is preliminary data.</text>
</comment>
<feature type="active site" description="Tele-AMP-histidine intermediate" evidence="1">
    <location>
        <position position="137"/>
    </location>
</feature>
<evidence type="ECO:0000256" key="1">
    <source>
        <dbReference type="PIRSR" id="PIRSR601310-1"/>
    </source>
</evidence>
<evidence type="ECO:0000256" key="2">
    <source>
        <dbReference type="PIRSR" id="PIRSR601310-3"/>
    </source>
</evidence>
<evidence type="ECO:0000259" key="4">
    <source>
        <dbReference type="PROSITE" id="PS51084"/>
    </source>
</evidence>
<evidence type="ECO:0000256" key="3">
    <source>
        <dbReference type="PROSITE-ProRule" id="PRU00464"/>
    </source>
</evidence>
<protein>
    <submittedName>
        <fullName evidence="5">Histidine triad nucleotide-binding protein 2, mitochondrial</fullName>
    </submittedName>
</protein>
<reference evidence="5 6" key="1">
    <citation type="submission" date="2020-04" db="EMBL/GenBank/DDBJ databases">
        <title>Perkinsus olseni comparative genomics.</title>
        <authorList>
            <person name="Bogema D.R."/>
        </authorList>
    </citation>
    <scope>NUCLEOTIDE SEQUENCE [LARGE SCALE GENOMIC DNA]</scope>
    <source>
        <strain evidence="5 6">ATCC PRA-207</strain>
    </source>
</reference>
<dbReference type="PROSITE" id="PS00892">
    <property type="entry name" value="HIT_1"/>
    <property type="match status" value="1"/>
</dbReference>
<dbReference type="OMA" id="NGVEACQ"/>
<dbReference type="GO" id="GO:0003824">
    <property type="term" value="F:catalytic activity"/>
    <property type="evidence" value="ECO:0007669"/>
    <property type="project" value="InterPro"/>
</dbReference>
<name>A0A7J6SHH4_PEROL</name>
<dbReference type="PRINTS" id="PR00332">
    <property type="entry name" value="HISTRIAD"/>
</dbReference>
<dbReference type="AlphaFoldDB" id="A0A7J6SHH4"/>
<dbReference type="Pfam" id="PF01230">
    <property type="entry name" value="HIT"/>
    <property type="match status" value="1"/>
</dbReference>
<dbReference type="Proteomes" id="UP000553632">
    <property type="component" value="Unassembled WGS sequence"/>
</dbReference>
<accession>A0A7J6SHH4</accession>
<proteinExistence type="predicted"/>
<dbReference type="InterPro" id="IPR001310">
    <property type="entry name" value="Histidine_triad_HIT"/>
</dbReference>
<dbReference type="FunFam" id="3.30.428.10:FF:000005">
    <property type="entry name" value="Histidine triad nucleotide-binding protein 1"/>
    <property type="match status" value="1"/>
</dbReference>
<dbReference type="InterPro" id="IPR019808">
    <property type="entry name" value="Histidine_triad_CS"/>
</dbReference>
<dbReference type="EMBL" id="JABANO010018174">
    <property type="protein sequence ID" value="KAF4732261.1"/>
    <property type="molecule type" value="Genomic_DNA"/>
</dbReference>
<feature type="domain" description="HIT" evidence="4">
    <location>
        <begin position="42"/>
        <end position="151"/>
    </location>
</feature>
<dbReference type="PANTHER" id="PTHR23089">
    <property type="entry name" value="HISTIDINE TRIAD HIT PROTEIN"/>
    <property type="match status" value="1"/>
</dbReference>
<evidence type="ECO:0000313" key="5">
    <source>
        <dbReference type="EMBL" id="KAF4732261.1"/>
    </source>
</evidence>
<dbReference type="SUPFAM" id="SSF54197">
    <property type="entry name" value="HIT-like"/>
    <property type="match status" value="1"/>
</dbReference>
<evidence type="ECO:0000313" key="6">
    <source>
        <dbReference type="Proteomes" id="UP000553632"/>
    </source>
</evidence>
<dbReference type="PROSITE" id="PS51084">
    <property type="entry name" value="HIT_2"/>
    <property type="match status" value="1"/>
</dbReference>
<organism evidence="5 6">
    <name type="scientific">Perkinsus olseni</name>
    <name type="common">Perkinsus atlanticus</name>
    <dbReference type="NCBI Taxonomy" id="32597"/>
    <lineage>
        <taxon>Eukaryota</taxon>
        <taxon>Sar</taxon>
        <taxon>Alveolata</taxon>
        <taxon>Perkinsozoa</taxon>
        <taxon>Perkinsea</taxon>
        <taxon>Perkinsida</taxon>
        <taxon>Perkinsidae</taxon>
        <taxon>Perkinsus</taxon>
    </lineage>
</organism>
<dbReference type="CDD" id="cd01276">
    <property type="entry name" value="PKCI_related"/>
    <property type="match status" value="1"/>
</dbReference>
<feature type="short sequence motif" description="Histidine triad motif" evidence="2 3">
    <location>
        <begin position="135"/>
        <end position="139"/>
    </location>
</feature>
<keyword evidence="6" id="KW-1185">Reference proteome</keyword>
<dbReference type="InterPro" id="IPR011146">
    <property type="entry name" value="HIT-like"/>
</dbReference>